<reference evidence="1" key="1">
    <citation type="submission" date="2022-11" db="EMBL/GenBank/DDBJ databases">
        <authorList>
            <person name="Petersen C."/>
        </authorList>
    </citation>
    <scope>NUCLEOTIDE SEQUENCE</scope>
    <source>
        <strain evidence="1">IBT 30761</strain>
    </source>
</reference>
<evidence type="ECO:0000313" key="1">
    <source>
        <dbReference type="EMBL" id="KAJ5099007.1"/>
    </source>
</evidence>
<dbReference type="RefSeq" id="XP_056474661.1">
    <property type="nucleotide sequence ID" value="XM_056618502.1"/>
</dbReference>
<comment type="caution">
    <text evidence="1">The sequence shown here is derived from an EMBL/GenBank/DDBJ whole genome shotgun (WGS) entry which is preliminary data.</text>
</comment>
<name>A0A9W9FFF5_9EURO</name>
<dbReference type="Proteomes" id="UP001149074">
    <property type="component" value="Unassembled WGS sequence"/>
</dbReference>
<dbReference type="AlphaFoldDB" id="A0A9W9FFF5"/>
<dbReference type="EMBL" id="JAPQKI010000005">
    <property type="protein sequence ID" value="KAJ5099007.1"/>
    <property type="molecule type" value="Genomic_DNA"/>
</dbReference>
<proteinExistence type="predicted"/>
<protein>
    <submittedName>
        <fullName evidence="1">Uncharacterized protein</fullName>
    </submittedName>
</protein>
<sequence length="206" mass="23104">MDHLDEKFRQMRQAHYQMQIASGLGTTFEEDREAIVNDLHVYSTWLNQPRADLMAISTGLTRIANHIGCILLEKGVAQNVACKNLLPACFPQRCEQISTEIRLLGEELMYSPNLAGIISLALGGLKYLVATLSISTGLNTLMDYDPYASGFEEYVNNFHAWIHERAPCPIQGFEEAIERVKKGWNVIRWGPGGCGCSQCASRLRLR</sequence>
<gene>
    <name evidence="1" type="ORF">N7532_006008</name>
</gene>
<evidence type="ECO:0000313" key="2">
    <source>
        <dbReference type="Proteomes" id="UP001149074"/>
    </source>
</evidence>
<dbReference type="GeneID" id="81357481"/>
<reference evidence="1" key="2">
    <citation type="journal article" date="2023" name="IMA Fungus">
        <title>Comparative genomic study of the Penicillium genus elucidates a diverse pangenome and 15 lateral gene transfer events.</title>
        <authorList>
            <person name="Petersen C."/>
            <person name="Sorensen T."/>
            <person name="Nielsen M.R."/>
            <person name="Sondergaard T.E."/>
            <person name="Sorensen J.L."/>
            <person name="Fitzpatrick D.A."/>
            <person name="Frisvad J.C."/>
            <person name="Nielsen K.L."/>
        </authorList>
    </citation>
    <scope>NUCLEOTIDE SEQUENCE</scope>
    <source>
        <strain evidence="1">IBT 30761</strain>
    </source>
</reference>
<organism evidence="1 2">
    <name type="scientific">Penicillium argentinense</name>
    <dbReference type="NCBI Taxonomy" id="1131581"/>
    <lineage>
        <taxon>Eukaryota</taxon>
        <taxon>Fungi</taxon>
        <taxon>Dikarya</taxon>
        <taxon>Ascomycota</taxon>
        <taxon>Pezizomycotina</taxon>
        <taxon>Eurotiomycetes</taxon>
        <taxon>Eurotiomycetidae</taxon>
        <taxon>Eurotiales</taxon>
        <taxon>Aspergillaceae</taxon>
        <taxon>Penicillium</taxon>
    </lineage>
</organism>
<accession>A0A9W9FFF5</accession>
<keyword evidence="2" id="KW-1185">Reference proteome</keyword>